<dbReference type="Gene3D" id="3.60.10.10">
    <property type="entry name" value="Endonuclease/exonuclease/phosphatase"/>
    <property type="match status" value="1"/>
</dbReference>
<evidence type="ECO:0000313" key="2">
    <source>
        <dbReference type="Proteomes" id="UP000192257"/>
    </source>
</evidence>
<name>A0A1X0NTI2_9TRYP</name>
<gene>
    <name evidence="1" type="ORF">TM35_000192600</name>
</gene>
<organism evidence="1 2">
    <name type="scientific">Trypanosoma theileri</name>
    <dbReference type="NCBI Taxonomy" id="67003"/>
    <lineage>
        <taxon>Eukaryota</taxon>
        <taxon>Discoba</taxon>
        <taxon>Euglenozoa</taxon>
        <taxon>Kinetoplastea</taxon>
        <taxon>Metakinetoplastina</taxon>
        <taxon>Trypanosomatida</taxon>
        <taxon>Trypanosomatidae</taxon>
        <taxon>Trypanosoma</taxon>
    </lineage>
</organism>
<sequence>MQWNSAGLIQAKRLALHKTLVEENVTFCLLSETKLSSAEVSSFTIAGYRHHRALHPSKRGSVSILVREDLPVEVGLTVVPSIEHAHATIQNVRRSGANSDVSILFPPGRSYTTLQLDMLLSVPLREM</sequence>
<comment type="caution">
    <text evidence="1">The sequence shown here is derived from an EMBL/GenBank/DDBJ whole genome shotgun (WGS) entry which is preliminary data.</text>
</comment>
<dbReference type="InterPro" id="IPR036691">
    <property type="entry name" value="Endo/exonu/phosph_ase_sf"/>
</dbReference>
<dbReference type="RefSeq" id="XP_028882082.1">
    <property type="nucleotide sequence ID" value="XM_029026758.1"/>
</dbReference>
<dbReference type="GeneID" id="39986538"/>
<evidence type="ECO:0000313" key="1">
    <source>
        <dbReference type="EMBL" id="ORC88016.1"/>
    </source>
</evidence>
<reference evidence="1 2" key="1">
    <citation type="submission" date="2017-03" db="EMBL/GenBank/DDBJ databases">
        <title>An alternative strategy for trypanosome survival in the mammalian bloodstream revealed through genome and transcriptome analysis of the ubiquitous bovine parasite Trypanosoma (Megatrypanum) theileri.</title>
        <authorList>
            <person name="Kelly S."/>
            <person name="Ivens A."/>
            <person name="Mott A."/>
            <person name="O'Neill E."/>
            <person name="Emms D."/>
            <person name="Macleod O."/>
            <person name="Voorheis P."/>
            <person name="Matthews J."/>
            <person name="Matthews K."/>
            <person name="Carrington M."/>
        </authorList>
    </citation>
    <scope>NUCLEOTIDE SEQUENCE [LARGE SCALE GENOMIC DNA]</scope>
    <source>
        <strain evidence="1">Edinburgh</strain>
    </source>
</reference>
<dbReference type="OrthoDB" id="3942396at2759"/>
<proteinExistence type="predicted"/>
<keyword evidence="2" id="KW-1185">Reference proteome</keyword>
<dbReference type="AlphaFoldDB" id="A0A1X0NTI2"/>
<accession>A0A1X0NTI2</accession>
<dbReference type="VEuPathDB" id="TriTrypDB:TM35_000192600"/>
<dbReference type="EMBL" id="NBCO01000019">
    <property type="protein sequence ID" value="ORC88016.1"/>
    <property type="molecule type" value="Genomic_DNA"/>
</dbReference>
<protein>
    <submittedName>
        <fullName evidence="1">Tbingi protein</fullName>
    </submittedName>
</protein>
<dbReference type="Proteomes" id="UP000192257">
    <property type="component" value="Unassembled WGS sequence"/>
</dbReference>